<feature type="region of interest" description="Disordered" evidence="1">
    <location>
        <begin position="29"/>
        <end position="70"/>
    </location>
</feature>
<organism evidence="3 4">
    <name type="scientific">Natronorubrum daqingense</name>
    <dbReference type="NCBI Taxonomy" id="588898"/>
    <lineage>
        <taxon>Archaea</taxon>
        <taxon>Methanobacteriati</taxon>
        <taxon>Methanobacteriota</taxon>
        <taxon>Stenosarchaea group</taxon>
        <taxon>Halobacteria</taxon>
        <taxon>Halobacteriales</taxon>
        <taxon>Natrialbaceae</taxon>
        <taxon>Natronorubrum</taxon>
    </lineage>
</organism>
<gene>
    <name evidence="2" type="ORF">BB347_17460</name>
    <name evidence="3" type="ORF">SAMN05421809_3843</name>
</gene>
<evidence type="ECO:0000313" key="4">
    <source>
        <dbReference type="Proteomes" id="UP000185687"/>
    </source>
</evidence>
<sequence length="378" mass="42542">MKPTTHSNHDRNTIQRVVELTCERIFSENTERQTPNVETLREKLASKKSASNTDSTESFPEKVEGRRYSTADQLTSSVESLVDSLHTYDAYAGSITVAIDITRLDSDYWLEATTAPGDASEVEVTPTPTPRFATITTVNTPVPVVLAVEPLSKPGDETQSEPRTYAEIARTLIEQAEEHVEIDTLLAPRAFHAGNVISEFERQHVEYIICSRLTTRDRERISTVKTRGDATHAVERDVDVFVDGTPACTTNLVYVPEDSAPEEYVGFVTNIDVSKSDLESDMVPETYEKRWNAHVHNRLLRTRLQTKAVSQAELSRADYERAATEGNAYSLANHLLRESDEHSSAQCQLPFDQFLHLLHRKRWGVTTSTVPTRNHESR</sequence>
<dbReference type="AlphaFoldDB" id="A0A1N7GAF3"/>
<evidence type="ECO:0000256" key="1">
    <source>
        <dbReference type="SAM" id="MobiDB-lite"/>
    </source>
</evidence>
<name>A0A1N7GAF3_9EURY</name>
<dbReference type="KEGG" id="hda:BB347_17460"/>
<reference evidence="2 5" key="1">
    <citation type="submission" date="2017-01" db="EMBL/GenBank/DDBJ databases">
        <title>Complete genome sequence of Haloterrigena daqingensis type strain (JX313T).</title>
        <authorList>
            <person name="Shuang W."/>
        </authorList>
    </citation>
    <scope>NUCLEOTIDE SEQUENCE [LARGE SCALE GENOMIC DNA]</scope>
    <source>
        <strain evidence="5">JX313</strain>
        <strain evidence="2">JX313T</strain>
        <plasmid evidence="5">Plasmid unnamed2</plasmid>
        <plasmid evidence="2">unnamed2</plasmid>
    </source>
</reference>
<dbReference type="EMBL" id="CP019329">
    <property type="protein sequence ID" value="APX98503.1"/>
    <property type="molecule type" value="Genomic_DNA"/>
</dbReference>
<dbReference type="GeneID" id="30957769"/>
<proteinExistence type="predicted"/>
<evidence type="ECO:0000313" key="5">
    <source>
        <dbReference type="Proteomes" id="UP000187321"/>
    </source>
</evidence>
<dbReference type="EMBL" id="FTNP01000011">
    <property type="protein sequence ID" value="SIS09575.1"/>
    <property type="molecule type" value="Genomic_DNA"/>
</dbReference>
<evidence type="ECO:0000313" key="3">
    <source>
        <dbReference type="EMBL" id="SIS09575.1"/>
    </source>
</evidence>
<feature type="compositionally biased region" description="Polar residues" evidence="1">
    <location>
        <begin position="48"/>
        <end position="58"/>
    </location>
</feature>
<protein>
    <recommendedName>
        <fullName evidence="6">Transposase DDE domain-containing protein</fullName>
    </recommendedName>
</protein>
<evidence type="ECO:0000313" key="2">
    <source>
        <dbReference type="EMBL" id="APX98503.1"/>
    </source>
</evidence>
<geneLocation type="plasmid" evidence="2">
    <name>unnamed2</name>
</geneLocation>
<feature type="compositionally biased region" description="Basic and acidic residues" evidence="1">
    <location>
        <begin position="59"/>
        <end position="69"/>
    </location>
</feature>
<reference evidence="3 4" key="2">
    <citation type="submission" date="2017-01" db="EMBL/GenBank/DDBJ databases">
        <authorList>
            <person name="Mah S.A."/>
            <person name="Swanson W.J."/>
            <person name="Moy G.W."/>
            <person name="Vacquier V.D."/>
        </authorList>
    </citation>
    <scope>NUCLEOTIDE SEQUENCE [LARGE SCALE GENOMIC DNA]</scope>
    <source>
        <strain evidence="3 4">CGMCC 1.8909</strain>
    </source>
</reference>
<keyword evidence="2" id="KW-0614">Plasmid</keyword>
<dbReference type="Proteomes" id="UP000187321">
    <property type="component" value="Plasmid unnamed2"/>
</dbReference>
<dbReference type="RefSeq" id="WP_076584406.1">
    <property type="nucleotide sequence ID" value="NZ_CP019329.1"/>
</dbReference>
<accession>A0A1N7GAF3</accession>
<keyword evidence="4" id="KW-1185">Reference proteome</keyword>
<evidence type="ECO:0008006" key="6">
    <source>
        <dbReference type="Google" id="ProtNLM"/>
    </source>
</evidence>
<dbReference type="Proteomes" id="UP000185687">
    <property type="component" value="Unassembled WGS sequence"/>
</dbReference>